<name>A0A0E1X5U2_9HYPH</name>
<gene>
    <name evidence="1" type="ORF">BALG_01910</name>
</gene>
<sequence length="67" mass="7601">MAWRLAFADIAGYFLLSCDSTPYQRNIKSIRAMFAGDKQSLEMPKFSPGGRIASPPDRRKVIHILRC</sequence>
<dbReference type="RefSeq" id="WP_002965609.1">
    <property type="nucleotide sequence ID" value="NZ_EQ999534.1"/>
</dbReference>
<protein>
    <submittedName>
        <fullName evidence="1">Uncharacterized protein</fullName>
    </submittedName>
</protein>
<reference evidence="1" key="1">
    <citation type="submission" date="2009-01" db="EMBL/GenBank/DDBJ databases">
        <title>The Genome Sequence of Brucella pinnipedialis M292/94/1.</title>
        <authorList>
            <consortium name="The Broad Institute Genome Sequencing Platform"/>
            <person name="Ward D."/>
            <person name="Young S.K."/>
            <person name="Kodira C.D."/>
            <person name="Zeng Q."/>
            <person name="Koehrsen M."/>
            <person name="Alvarado L."/>
            <person name="Berlin A."/>
            <person name="Borenstein D."/>
            <person name="Chen Z."/>
            <person name="Engels R."/>
            <person name="Freedman E."/>
            <person name="Gellesch M."/>
            <person name="Goldberg J."/>
            <person name="Griggs A."/>
            <person name="Gujja S."/>
            <person name="Heiman D."/>
            <person name="Hepburn T."/>
            <person name="Howarth C."/>
            <person name="Jen D."/>
            <person name="Larson L."/>
            <person name="Lewis B."/>
            <person name="Mehta T."/>
            <person name="Park D."/>
            <person name="Pearson M."/>
            <person name="Roberts A."/>
            <person name="Saif S."/>
            <person name="Shea T."/>
            <person name="Shenoy N."/>
            <person name="Sisk P."/>
            <person name="Stolte C."/>
            <person name="Sykes S."/>
            <person name="Walk T."/>
            <person name="White J."/>
            <person name="Yandava C."/>
            <person name="Whatmore A.M."/>
            <person name="Perrett L.L."/>
            <person name="O'Callaghan D."/>
            <person name="Nusbaum C."/>
            <person name="Galagan J."/>
            <person name="Birren B."/>
        </authorList>
    </citation>
    <scope>NUCLEOTIDE SEQUENCE [LARGE SCALE GENOMIC DNA]</scope>
    <source>
        <strain evidence="1">M292/94/1</strain>
    </source>
</reference>
<dbReference type="AlphaFoldDB" id="A0A0E1X5U2"/>
<dbReference type="Proteomes" id="UP000004659">
    <property type="component" value="Unassembled WGS sequence"/>
</dbReference>
<proteinExistence type="predicted"/>
<evidence type="ECO:0000313" key="1">
    <source>
        <dbReference type="EMBL" id="EEZ28557.1"/>
    </source>
</evidence>
<dbReference type="HOGENOM" id="CLU_2804078_0_0_5"/>
<accession>A0A0E1X5U2</accession>
<dbReference type="EMBL" id="EQ999534">
    <property type="protein sequence ID" value="EEZ28557.1"/>
    <property type="molecule type" value="Genomic_DNA"/>
</dbReference>
<dbReference type="GeneID" id="93015019"/>
<organism evidence="1">
    <name type="scientific">Brucella pinnipedialis M292/94/1</name>
    <dbReference type="NCBI Taxonomy" id="520462"/>
    <lineage>
        <taxon>Bacteria</taxon>
        <taxon>Pseudomonadati</taxon>
        <taxon>Pseudomonadota</taxon>
        <taxon>Alphaproteobacteria</taxon>
        <taxon>Hyphomicrobiales</taxon>
        <taxon>Brucellaceae</taxon>
        <taxon>Brucella/Ochrobactrum group</taxon>
        <taxon>Brucella</taxon>
    </lineage>
</organism>